<evidence type="ECO:0000313" key="4">
    <source>
        <dbReference type="Proteomes" id="UP000076335"/>
    </source>
</evidence>
<dbReference type="EMBL" id="LPVY01000008">
    <property type="protein sequence ID" value="KZB65701.1"/>
    <property type="molecule type" value="Genomic_DNA"/>
</dbReference>
<feature type="chain" id="PRO_5007596988" description="Bacterial EndoU nuclease domain-containing protein" evidence="1">
    <location>
        <begin position="32"/>
        <end position="189"/>
    </location>
</feature>
<evidence type="ECO:0000259" key="2">
    <source>
        <dbReference type="Pfam" id="PF14436"/>
    </source>
</evidence>
<gene>
    <name evidence="3" type="ORF">AUP42_17160</name>
</gene>
<evidence type="ECO:0000313" key="3">
    <source>
        <dbReference type="EMBL" id="KZB65701.1"/>
    </source>
</evidence>
<dbReference type="Proteomes" id="UP000076335">
    <property type="component" value="Unassembled WGS sequence"/>
</dbReference>
<evidence type="ECO:0000256" key="1">
    <source>
        <dbReference type="SAM" id="SignalP"/>
    </source>
</evidence>
<keyword evidence="1" id="KW-0732">Signal</keyword>
<dbReference type="OrthoDB" id="8478289at2"/>
<comment type="caution">
    <text evidence="3">The sequence shown here is derived from an EMBL/GenBank/DDBJ whole genome shotgun (WGS) entry which is preliminary data.</text>
</comment>
<organism evidence="3 4">
    <name type="scientific">Thalassospira lucentensis</name>
    <dbReference type="NCBI Taxonomy" id="168935"/>
    <lineage>
        <taxon>Bacteria</taxon>
        <taxon>Pseudomonadati</taxon>
        <taxon>Pseudomonadota</taxon>
        <taxon>Alphaproteobacteria</taxon>
        <taxon>Rhodospirillales</taxon>
        <taxon>Thalassospiraceae</taxon>
        <taxon>Thalassospira</taxon>
    </lineage>
</organism>
<dbReference type="GO" id="GO:0004519">
    <property type="term" value="F:endonuclease activity"/>
    <property type="evidence" value="ECO:0007669"/>
    <property type="project" value="InterPro"/>
</dbReference>
<dbReference type="Pfam" id="PF14436">
    <property type="entry name" value="EndoU_bacteria"/>
    <property type="match status" value="1"/>
</dbReference>
<proteinExistence type="predicted"/>
<dbReference type="AlphaFoldDB" id="A0A154L690"/>
<feature type="signal peptide" evidence="1">
    <location>
        <begin position="1"/>
        <end position="31"/>
    </location>
</feature>
<dbReference type="InterPro" id="IPR029501">
    <property type="entry name" value="EndoU_bac"/>
</dbReference>
<name>A0A154L690_9PROT</name>
<sequence>MTTLSKLSRTFAAATLLVCGLFMLSAASATAQIACPVGTITNAGLPDINGDHVFCGEINGKGKAVGFHSRPGGNNPAGGGITNVVITQTANPMGIYNISFDKNGVPKSISTMFPDSCSQDEVVNSILYAEANQEACPTGAPGWVVCGKNRPDPVLATQGPYCEGADDSNRFYIAVGVNGGNINTAFPLR</sequence>
<reference evidence="3 4" key="1">
    <citation type="submission" date="2015-12" db="EMBL/GenBank/DDBJ databases">
        <title>Genome sequence of Thalassospira lucentensis MCCC 1A02072.</title>
        <authorList>
            <person name="Lu L."/>
            <person name="Lai Q."/>
            <person name="Shao Z."/>
            <person name="Qian P."/>
        </authorList>
    </citation>
    <scope>NUCLEOTIDE SEQUENCE [LARGE SCALE GENOMIC DNA]</scope>
    <source>
        <strain evidence="3 4">MCCC 1A02072</strain>
    </source>
</reference>
<accession>A0A154L690</accession>
<feature type="domain" description="Bacterial EndoU nuclease" evidence="2">
    <location>
        <begin position="50"/>
        <end position="188"/>
    </location>
</feature>
<dbReference type="RefSeq" id="WP_062951110.1">
    <property type="nucleotide sequence ID" value="NZ_LPVY01000008.1"/>
</dbReference>
<protein>
    <recommendedName>
        <fullName evidence="2">Bacterial EndoU nuclease domain-containing protein</fullName>
    </recommendedName>
</protein>